<feature type="signal peptide" evidence="1">
    <location>
        <begin position="1"/>
        <end position="32"/>
    </location>
</feature>
<dbReference type="eggNOG" id="ENOG5033A3Y">
    <property type="taxonomic scope" value="Bacteria"/>
</dbReference>
<keyword evidence="1" id="KW-0732">Signal</keyword>
<dbReference type="AlphaFoldDB" id="A0A073CI34"/>
<dbReference type="PATRIC" id="fig|388467.6.peg.2369"/>
<gene>
    <name evidence="2" type="ORF">A19Y_2423</name>
</gene>
<keyword evidence="3" id="KW-1185">Reference proteome</keyword>
<dbReference type="EMBL" id="CM002803">
    <property type="protein sequence ID" value="KEI67338.1"/>
    <property type="molecule type" value="Genomic_DNA"/>
</dbReference>
<dbReference type="Proteomes" id="UP000027395">
    <property type="component" value="Chromosome"/>
</dbReference>
<dbReference type="GeneID" id="77289100"/>
<evidence type="ECO:0000313" key="3">
    <source>
        <dbReference type="Proteomes" id="UP000027395"/>
    </source>
</evidence>
<reference evidence="2 3" key="1">
    <citation type="journal article" date="2014" name="Appl. Environ. Microbiol.">
        <title>Elucidation of insertion elements encoded on plasmids and in vitro construction of shuttle vectors from the toxic cyanobacterium Planktothrix.</title>
        <authorList>
            <person name="Christiansen G."/>
            <person name="Goesmann A."/>
            <person name="Kurmayer R."/>
        </authorList>
    </citation>
    <scope>NUCLEOTIDE SEQUENCE [LARGE SCALE GENOMIC DNA]</scope>
    <source>
        <strain evidence="2 3">NIVA-CYA 126/8</strain>
    </source>
</reference>
<organism evidence="2 3">
    <name type="scientific">Planktothrix agardhii (strain NIVA-CYA 126/8)</name>
    <dbReference type="NCBI Taxonomy" id="388467"/>
    <lineage>
        <taxon>Bacteria</taxon>
        <taxon>Bacillati</taxon>
        <taxon>Cyanobacteriota</taxon>
        <taxon>Cyanophyceae</taxon>
        <taxon>Oscillatoriophycideae</taxon>
        <taxon>Oscillatoriales</taxon>
        <taxon>Microcoleaceae</taxon>
        <taxon>Planktothrix</taxon>
    </lineage>
</organism>
<evidence type="ECO:0000313" key="2">
    <source>
        <dbReference type="EMBL" id="KEI67338.1"/>
    </source>
</evidence>
<dbReference type="HOGENOM" id="CLU_1881466_0_0_3"/>
<feature type="chain" id="PRO_5001688931" evidence="1">
    <location>
        <begin position="33"/>
        <end position="129"/>
    </location>
</feature>
<proteinExistence type="predicted"/>
<name>A0A073CI34_PLAA1</name>
<dbReference type="RefSeq" id="WP_052369551.1">
    <property type="nucleotide sequence ID" value="NZ_CM002803.1"/>
</dbReference>
<protein>
    <submittedName>
        <fullName evidence="2">Uncharacterized protein</fullName>
    </submittedName>
</protein>
<dbReference type="STRING" id="388467.A19Y_2423"/>
<sequence>MTKLNKFKAFSLSTLLYGIAALTFLPIPKAEAATNFNCPGQFPQNRMQFSVSYLDGRFTSITLTPQSGPPRTNQLRYDRPNERGELVYRGGDMGGADIIVIDLSKGAVQPGTQVSVSLDGQWARGTCRL</sequence>
<accession>A0A073CI34</accession>
<evidence type="ECO:0000256" key="1">
    <source>
        <dbReference type="SAM" id="SignalP"/>
    </source>
</evidence>